<reference evidence="1 3" key="1">
    <citation type="journal article" date="2017" name="Poromechanics V (2013)">
        <title>Genomic Characterization of the Arsenic-Tolerant Actinobacterium, &lt;i&gt;Rhodococcus erythropolis&lt;/i&gt; S43.</title>
        <authorList>
            <person name="Retamal-Morales G."/>
            <person name="Mehnert M."/>
            <person name="Schwabe R."/>
            <person name="Tischler D."/>
            <person name="Schloemann M."/>
            <person name="Levican G.J."/>
        </authorList>
    </citation>
    <scope>NUCLEOTIDE SEQUENCE [LARGE SCALE GENOMIC DNA]</scope>
    <source>
        <strain evidence="1 3">S43</strain>
    </source>
</reference>
<evidence type="ECO:0000313" key="2">
    <source>
        <dbReference type="EMBL" id="QIP38923.1"/>
    </source>
</evidence>
<gene>
    <name evidence="1" type="ORF">BS297_23530</name>
    <name evidence="2" type="ORF">G9444_1679</name>
</gene>
<dbReference type="EMBL" id="CP050124">
    <property type="protein sequence ID" value="QIP38923.1"/>
    <property type="molecule type" value="Genomic_DNA"/>
</dbReference>
<evidence type="ECO:0000313" key="3">
    <source>
        <dbReference type="Proteomes" id="UP000325576"/>
    </source>
</evidence>
<protein>
    <submittedName>
        <fullName evidence="1">Uncharacterized protein</fullName>
    </submittedName>
</protein>
<evidence type="ECO:0000313" key="4">
    <source>
        <dbReference type="Proteomes" id="UP000502345"/>
    </source>
</evidence>
<organism evidence="1 3">
    <name type="scientific">Rhodococcus erythropolis</name>
    <name type="common">Arthrobacter picolinophilus</name>
    <dbReference type="NCBI Taxonomy" id="1833"/>
    <lineage>
        <taxon>Bacteria</taxon>
        <taxon>Bacillati</taxon>
        <taxon>Actinomycetota</taxon>
        <taxon>Actinomycetes</taxon>
        <taxon>Mycobacteriales</taxon>
        <taxon>Nocardiaceae</taxon>
        <taxon>Rhodococcus</taxon>
        <taxon>Rhodococcus erythropolis group</taxon>
    </lineage>
</organism>
<reference evidence="2 4" key="2">
    <citation type="submission" date="2020-03" db="EMBL/GenBank/DDBJ databases">
        <title>Screen low temperature-resistant strains for efficient degradation of petroleum hydrocarbons under the low temperature.</title>
        <authorList>
            <person name="Wang Y."/>
            <person name="Chen J."/>
        </authorList>
    </citation>
    <scope>NUCLEOTIDE SEQUENCE [LARGE SCALE GENOMIC DNA]</scope>
    <source>
        <strain evidence="2 4">KB1</strain>
    </source>
</reference>
<dbReference type="Proteomes" id="UP000325576">
    <property type="component" value="Unassembled WGS sequence"/>
</dbReference>
<dbReference type="RefSeq" id="WP_020723597.1">
    <property type="nucleotide sequence ID" value="NZ_CP176576.1"/>
</dbReference>
<name>A0A0C2VRE6_RHOER</name>
<dbReference type="Proteomes" id="UP000502345">
    <property type="component" value="Chromosome"/>
</dbReference>
<dbReference type="KEGG" id="reb:XU06_07495"/>
<proteinExistence type="predicted"/>
<dbReference type="EMBL" id="MRBO01000627">
    <property type="protein sequence ID" value="KAB2582872.1"/>
    <property type="molecule type" value="Genomic_DNA"/>
</dbReference>
<evidence type="ECO:0000313" key="1">
    <source>
        <dbReference type="EMBL" id="KAB2582872.1"/>
    </source>
</evidence>
<accession>A0A0C2VRE6</accession>
<dbReference type="AlphaFoldDB" id="A0A0C2VRE6"/>
<sequence>MDTASLIDAVGSIDANSVQLPLAALKGIIEGVFAAISSFIELGVTGSAASAGSIQSGLGSIAGT</sequence>